<organism evidence="4 5">
    <name type="scientific">Frankia canadensis</name>
    <dbReference type="NCBI Taxonomy" id="1836972"/>
    <lineage>
        <taxon>Bacteria</taxon>
        <taxon>Bacillati</taxon>
        <taxon>Actinomycetota</taxon>
        <taxon>Actinomycetes</taxon>
        <taxon>Frankiales</taxon>
        <taxon>Frankiaceae</taxon>
        <taxon>Frankia</taxon>
    </lineage>
</organism>
<dbReference type="EMBL" id="FZMO01000540">
    <property type="protein sequence ID" value="SNQ51532.1"/>
    <property type="molecule type" value="Genomic_DNA"/>
</dbReference>
<feature type="domain" description="Transcriptional repressor PaaX-like central Cas2-like" evidence="3">
    <location>
        <begin position="136"/>
        <end position="208"/>
    </location>
</feature>
<dbReference type="InterPro" id="IPR048846">
    <property type="entry name" value="PaaX-like_central"/>
</dbReference>
<dbReference type="InterPro" id="IPR036388">
    <property type="entry name" value="WH-like_DNA-bd_sf"/>
</dbReference>
<protein>
    <submittedName>
        <fullName evidence="4">Phenylacetic acid-responsive transcriptional repressor</fullName>
    </submittedName>
</protein>
<dbReference type="Proteomes" id="UP000234331">
    <property type="component" value="Unassembled WGS sequence"/>
</dbReference>
<name>A0A2I2L0S7_9ACTN</name>
<dbReference type="Gene3D" id="3.30.70.2650">
    <property type="match status" value="1"/>
</dbReference>
<feature type="domain" description="Transcriptional repressor PaaX-like N-terminal" evidence="1">
    <location>
        <begin position="52"/>
        <end position="116"/>
    </location>
</feature>
<reference evidence="4 5" key="1">
    <citation type="submission" date="2017-06" db="EMBL/GenBank/DDBJ databases">
        <authorList>
            <person name="Kim H.J."/>
            <person name="Triplett B.A."/>
        </authorList>
    </citation>
    <scope>NUCLEOTIDE SEQUENCE [LARGE SCALE GENOMIC DNA]</scope>
    <source>
        <strain evidence="4">FRACA_ARgP5</strain>
    </source>
</reference>
<dbReference type="Pfam" id="PF07848">
    <property type="entry name" value="PaaX"/>
    <property type="match status" value="1"/>
</dbReference>
<dbReference type="GO" id="GO:0006351">
    <property type="term" value="P:DNA-templated transcription"/>
    <property type="evidence" value="ECO:0007669"/>
    <property type="project" value="TreeGrafter"/>
</dbReference>
<proteinExistence type="predicted"/>
<dbReference type="InterPro" id="IPR012906">
    <property type="entry name" value="PaaX-like_N"/>
</dbReference>
<dbReference type="Gene3D" id="1.10.10.10">
    <property type="entry name" value="Winged helix-like DNA-binding domain superfamily/Winged helix DNA-binding domain"/>
    <property type="match status" value="1"/>
</dbReference>
<evidence type="ECO:0000313" key="5">
    <source>
        <dbReference type="Proteomes" id="UP000234331"/>
    </source>
</evidence>
<gene>
    <name evidence="4" type="ORF">FRACA_730011</name>
</gene>
<feature type="domain" description="Transcriptional repressor PaaX-like C-terminal" evidence="2">
    <location>
        <begin position="220"/>
        <end position="282"/>
    </location>
</feature>
<evidence type="ECO:0000259" key="2">
    <source>
        <dbReference type="Pfam" id="PF08223"/>
    </source>
</evidence>
<accession>A0A2I2L0S7</accession>
<dbReference type="PANTHER" id="PTHR30319">
    <property type="entry name" value="PHENYLACETIC ACID REGULATOR-RELATED TRANSCRIPTIONAL REPRESSOR"/>
    <property type="match status" value="1"/>
</dbReference>
<dbReference type="InterPro" id="IPR013225">
    <property type="entry name" value="PaaX_C"/>
</dbReference>
<evidence type="ECO:0000259" key="1">
    <source>
        <dbReference type="Pfam" id="PF07848"/>
    </source>
</evidence>
<keyword evidence="5" id="KW-1185">Reference proteome</keyword>
<sequence>MEVCGRGVPGPSVRKVHVGFVGGPTSVGQTTPCALYTAAMPVEGTPGASAQSWVPLLIGTALPARPYVAGAGIVEVLATAGYAPGASRVALSRLCAEGSLERRRDGRHTSYRLSRQMAETVASVGARVERFGHAGDWNGSWTIVLASVPDELRSARRRLSAALAFLGFGRLREGTWIAARTCEDEVTELVARLELSALVDVFVGRPAGVAGVDTLLRRCWDLDSLTRRYQDFVDRFADLRPQPARAALPPPDVLRWWLRVIHDYRELVHRDPELPPRSLPPAARALRAEVVQTYAVVHGGLRAPARAQVRAALGINAVRASVGVG</sequence>
<dbReference type="Pfam" id="PF08223">
    <property type="entry name" value="PaaX_C"/>
    <property type="match status" value="1"/>
</dbReference>
<evidence type="ECO:0000259" key="3">
    <source>
        <dbReference type="Pfam" id="PF20803"/>
    </source>
</evidence>
<dbReference type="PANTHER" id="PTHR30319:SF1">
    <property type="entry name" value="TRANSCRIPTIONAL REPRESSOR PAAX"/>
    <property type="match status" value="1"/>
</dbReference>
<dbReference type="AlphaFoldDB" id="A0A2I2L0S7"/>
<dbReference type="Pfam" id="PF20803">
    <property type="entry name" value="PaaX_M"/>
    <property type="match status" value="1"/>
</dbReference>
<evidence type="ECO:0000313" key="4">
    <source>
        <dbReference type="EMBL" id="SNQ51532.1"/>
    </source>
</evidence>